<protein>
    <submittedName>
        <fullName evidence="1">Uncharacterized protein</fullName>
    </submittedName>
</protein>
<sequence length="197" mass="21757">MANPWAVKQKRRESDHDADVEDLIRSVQERLKGCDATLYEACRALGLQPRLRFFMDDRYEAEDKFLFDDIGVLADTPWDGCPYGIFETEEGVTYVKDGALGEDDTDKAASLSPSGPEARPVYWVTPRNDLNEARWPFVGYGNQASLSYECISVCLTVEAPPFSERVKAFTSMGASSEIKMGEESSGAAEEATASESA</sequence>
<proteinExistence type="predicted"/>
<comment type="caution">
    <text evidence="1">The sequence shown here is derived from an EMBL/GenBank/DDBJ whole genome shotgun (WGS) entry which is preliminary data.</text>
</comment>
<dbReference type="EMBL" id="JANSHE010000722">
    <property type="protein sequence ID" value="KAJ3007689.1"/>
    <property type="molecule type" value="Genomic_DNA"/>
</dbReference>
<organism evidence="1 2">
    <name type="scientific">Trametes sanguinea</name>
    <dbReference type="NCBI Taxonomy" id="158606"/>
    <lineage>
        <taxon>Eukaryota</taxon>
        <taxon>Fungi</taxon>
        <taxon>Dikarya</taxon>
        <taxon>Basidiomycota</taxon>
        <taxon>Agaricomycotina</taxon>
        <taxon>Agaricomycetes</taxon>
        <taxon>Polyporales</taxon>
        <taxon>Polyporaceae</taxon>
        <taxon>Trametes</taxon>
    </lineage>
</organism>
<dbReference type="Proteomes" id="UP001144978">
    <property type="component" value="Unassembled WGS sequence"/>
</dbReference>
<name>A0ACC1Q3A3_9APHY</name>
<reference evidence="1" key="1">
    <citation type="submission" date="2022-08" db="EMBL/GenBank/DDBJ databases">
        <title>Genome Sequence of Pycnoporus sanguineus.</title>
        <authorList>
            <person name="Buettner E."/>
        </authorList>
    </citation>
    <scope>NUCLEOTIDE SEQUENCE</scope>
    <source>
        <strain evidence="1">CG-C14</strain>
    </source>
</reference>
<accession>A0ACC1Q3A3</accession>
<keyword evidence="2" id="KW-1185">Reference proteome</keyword>
<gene>
    <name evidence="1" type="ORF">NUW54_g3452</name>
</gene>
<evidence type="ECO:0000313" key="2">
    <source>
        <dbReference type="Proteomes" id="UP001144978"/>
    </source>
</evidence>
<evidence type="ECO:0000313" key="1">
    <source>
        <dbReference type="EMBL" id="KAJ3007689.1"/>
    </source>
</evidence>